<dbReference type="AlphaFoldDB" id="A0A0N4WIA9"/>
<evidence type="ECO:0000259" key="4">
    <source>
        <dbReference type="PROSITE" id="PS50106"/>
    </source>
</evidence>
<protein>
    <submittedName>
        <fullName evidence="7">PDZ domain-containing protein</fullName>
    </submittedName>
</protein>
<reference evidence="5 6" key="2">
    <citation type="submission" date="2018-11" db="EMBL/GenBank/DDBJ databases">
        <authorList>
            <consortium name="Pathogen Informatics"/>
        </authorList>
    </citation>
    <scope>NUCLEOTIDE SEQUENCE [LARGE SCALE GENOMIC DNA]</scope>
    <source>
        <strain evidence="5 6">MHpl1</strain>
    </source>
</reference>
<accession>A0A0N4WIA9</accession>
<feature type="region of interest" description="Disordered" evidence="3">
    <location>
        <begin position="15"/>
        <end position="36"/>
    </location>
</feature>
<feature type="compositionally biased region" description="Basic and acidic residues" evidence="3">
    <location>
        <begin position="15"/>
        <end position="34"/>
    </location>
</feature>
<dbReference type="GO" id="GO:0005634">
    <property type="term" value="C:nucleus"/>
    <property type="evidence" value="ECO:0007669"/>
    <property type="project" value="UniProtKB-SubCell"/>
</dbReference>
<dbReference type="InterPro" id="IPR001478">
    <property type="entry name" value="PDZ"/>
</dbReference>
<gene>
    <name evidence="5" type="ORF">HPLM_LOCUS10674</name>
</gene>
<dbReference type="Proteomes" id="UP000268014">
    <property type="component" value="Unassembled WGS sequence"/>
</dbReference>
<feature type="domain" description="PDZ" evidence="4">
    <location>
        <begin position="79"/>
        <end position="144"/>
    </location>
</feature>
<dbReference type="WBParaSite" id="HPLM_0001068201-mRNA-1">
    <property type="protein sequence ID" value="HPLM_0001068201-mRNA-1"/>
    <property type="gene ID" value="HPLM_0001068201"/>
</dbReference>
<dbReference type="PANTHER" id="PTHR23348:SF16">
    <property type="entry name" value="LEUCINE RICH REPEAT FAMILY PROTEIN"/>
    <property type="match status" value="1"/>
</dbReference>
<dbReference type="SUPFAM" id="SSF50156">
    <property type="entry name" value="PDZ domain-like"/>
    <property type="match status" value="1"/>
</dbReference>
<name>A0A0N4WIA9_HAEPC</name>
<feature type="compositionally biased region" description="Basic and acidic residues" evidence="3">
    <location>
        <begin position="326"/>
        <end position="349"/>
    </location>
</feature>
<dbReference type="PANTHER" id="PTHR23348">
    <property type="entry name" value="PERIAXIN/AHNAK"/>
    <property type="match status" value="1"/>
</dbReference>
<dbReference type="GO" id="GO:0043484">
    <property type="term" value="P:regulation of RNA splicing"/>
    <property type="evidence" value="ECO:0007669"/>
    <property type="project" value="TreeGrafter"/>
</dbReference>
<proteinExistence type="predicted"/>
<evidence type="ECO:0000256" key="1">
    <source>
        <dbReference type="ARBA" id="ARBA00004123"/>
    </source>
</evidence>
<reference evidence="7" key="1">
    <citation type="submission" date="2017-02" db="UniProtKB">
        <authorList>
            <consortium name="WormBaseParasite"/>
        </authorList>
    </citation>
    <scope>IDENTIFICATION</scope>
</reference>
<dbReference type="Pfam" id="PF00595">
    <property type="entry name" value="PDZ"/>
    <property type="match status" value="1"/>
</dbReference>
<evidence type="ECO:0000256" key="3">
    <source>
        <dbReference type="SAM" id="MobiDB-lite"/>
    </source>
</evidence>
<dbReference type="STRING" id="6290.A0A0N4WIA9"/>
<feature type="compositionally biased region" description="Low complexity" evidence="3">
    <location>
        <begin position="400"/>
        <end position="412"/>
    </location>
</feature>
<evidence type="ECO:0000313" key="5">
    <source>
        <dbReference type="EMBL" id="VDO40811.1"/>
    </source>
</evidence>
<dbReference type="InterPro" id="IPR052082">
    <property type="entry name" value="Myelin_sheath_structural"/>
</dbReference>
<keyword evidence="2" id="KW-0539">Nucleus</keyword>
<organism evidence="7">
    <name type="scientific">Haemonchus placei</name>
    <name type="common">Barber's pole worm</name>
    <dbReference type="NCBI Taxonomy" id="6290"/>
    <lineage>
        <taxon>Eukaryota</taxon>
        <taxon>Metazoa</taxon>
        <taxon>Ecdysozoa</taxon>
        <taxon>Nematoda</taxon>
        <taxon>Chromadorea</taxon>
        <taxon>Rhabditida</taxon>
        <taxon>Rhabditina</taxon>
        <taxon>Rhabditomorpha</taxon>
        <taxon>Strongyloidea</taxon>
        <taxon>Trichostrongylidae</taxon>
        <taxon>Haemonchus</taxon>
    </lineage>
</organism>
<dbReference type="SMART" id="SM00228">
    <property type="entry name" value="PDZ"/>
    <property type="match status" value="1"/>
</dbReference>
<dbReference type="InterPro" id="IPR036034">
    <property type="entry name" value="PDZ_sf"/>
</dbReference>
<dbReference type="OrthoDB" id="447516at2759"/>
<keyword evidence="6" id="KW-1185">Reference proteome</keyword>
<dbReference type="PROSITE" id="PS50106">
    <property type="entry name" value="PDZ"/>
    <property type="match status" value="1"/>
</dbReference>
<evidence type="ECO:0000313" key="6">
    <source>
        <dbReference type="Proteomes" id="UP000268014"/>
    </source>
</evidence>
<feature type="compositionally biased region" description="Pro residues" evidence="3">
    <location>
        <begin position="284"/>
        <end position="300"/>
    </location>
</feature>
<dbReference type="Gene3D" id="2.30.42.10">
    <property type="match status" value="1"/>
</dbReference>
<evidence type="ECO:0000256" key="2">
    <source>
        <dbReference type="ARBA" id="ARBA00023242"/>
    </source>
</evidence>
<sequence>SILFLDQKEKLTEKAAHDSKDFNDIESKTYDDIPPRPSSISLQMSMIDSLKLPRRKLLDTGTQKAYSVENVNEASGHVGVLLKTDNAAGFGMNIQGSMNEGIYVKTIVPMGAADQTGNILPGDRIKSLTINFDNMVYEDALTLLSYASPYKVKFELERRVETPPPMDNDDTSGARIHPLFRSNTLTHIHFNPIGYGLFKMILLFPCSPYSWHYRATQALSFENPTHQEPTLIVEEEKTTNLIPLADTDLSKMESSDYASDNTSDYRESENEGCGNGNQPAKVDPAPPPPTPPPPSPPPPIQESVVDCPVQAPARTSESSSGPPEIVEARVSRIPKRTDSVKTPIIERKLPPLPKSITQRSHSAEEKDVWSRLYTDKRNMLRKTRGDVTPKTPSSTDHETTTTTTPPHFPSSSGQLRPPTDFR</sequence>
<evidence type="ECO:0000313" key="7">
    <source>
        <dbReference type="WBParaSite" id="HPLM_0001068201-mRNA-1"/>
    </source>
</evidence>
<dbReference type="GO" id="GO:0005737">
    <property type="term" value="C:cytoplasm"/>
    <property type="evidence" value="ECO:0007669"/>
    <property type="project" value="TreeGrafter"/>
</dbReference>
<dbReference type="EMBL" id="UZAF01017354">
    <property type="protein sequence ID" value="VDO40811.1"/>
    <property type="molecule type" value="Genomic_DNA"/>
</dbReference>
<feature type="region of interest" description="Disordered" evidence="3">
    <location>
        <begin position="244"/>
        <end position="422"/>
    </location>
</feature>
<comment type="subcellular location">
    <subcellularLocation>
        <location evidence="1">Nucleus</location>
    </subcellularLocation>
</comment>
<feature type="compositionally biased region" description="Basic and acidic residues" evidence="3">
    <location>
        <begin position="361"/>
        <end position="387"/>
    </location>
</feature>